<dbReference type="InterPro" id="IPR006689">
    <property type="entry name" value="Small_GTPase_ARF/SAR"/>
</dbReference>
<comment type="caution">
    <text evidence="3">The sequence shown here is derived from an EMBL/GenBank/DDBJ whole genome shotgun (WGS) entry which is preliminary data.</text>
</comment>
<keyword evidence="4" id="KW-1185">Reference proteome</keyword>
<dbReference type="PANTHER" id="PTHR46688:SF1">
    <property type="entry name" value="ADP-RIBOSYLATION FACTOR-LIKE PROTEIN 16"/>
    <property type="match status" value="1"/>
</dbReference>
<dbReference type="PANTHER" id="PTHR46688">
    <property type="entry name" value="ADP-RIBOSYLATION FACTOR-LIKE PROTEIN 16"/>
    <property type="match status" value="1"/>
</dbReference>
<name>A0ABQ9XNI9_9EUKA</name>
<keyword evidence="2" id="KW-0342">GTP-binding</keyword>
<evidence type="ECO:0000256" key="1">
    <source>
        <dbReference type="ARBA" id="ARBA00022741"/>
    </source>
</evidence>
<dbReference type="Pfam" id="PF00025">
    <property type="entry name" value="Arf"/>
    <property type="match status" value="1"/>
</dbReference>
<dbReference type="EMBL" id="JARBJD010000112">
    <property type="protein sequence ID" value="KAK2951821.1"/>
    <property type="molecule type" value="Genomic_DNA"/>
</dbReference>
<dbReference type="SUPFAM" id="SSF52540">
    <property type="entry name" value="P-loop containing nucleoside triphosphate hydrolases"/>
    <property type="match status" value="1"/>
</dbReference>
<evidence type="ECO:0000313" key="4">
    <source>
        <dbReference type="Proteomes" id="UP001281761"/>
    </source>
</evidence>
<keyword evidence="1" id="KW-0547">Nucleotide-binding</keyword>
<protein>
    <submittedName>
        <fullName evidence="3">ADP-ribosylation factor family protein</fullName>
    </submittedName>
</protein>
<gene>
    <name evidence="3" type="ORF">BLNAU_13189</name>
</gene>
<proteinExistence type="predicted"/>
<dbReference type="Gene3D" id="3.40.50.300">
    <property type="entry name" value="P-loop containing nucleotide triphosphate hydrolases"/>
    <property type="match status" value="1"/>
</dbReference>
<organism evidence="3 4">
    <name type="scientific">Blattamonas nauphoetae</name>
    <dbReference type="NCBI Taxonomy" id="2049346"/>
    <lineage>
        <taxon>Eukaryota</taxon>
        <taxon>Metamonada</taxon>
        <taxon>Preaxostyla</taxon>
        <taxon>Oxymonadida</taxon>
        <taxon>Blattamonas</taxon>
    </lineage>
</organism>
<dbReference type="PROSITE" id="PS51417">
    <property type="entry name" value="ARF"/>
    <property type="match status" value="1"/>
</dbReference>
<evidence type="ECO:0000313" key="3">
    <source>
        <dbReference type="EMBL" id="KAK2951821.1"/>
    </source>
</evidence>
<sequence length="184" mass="20659">MSKDGIEVLVIGYTGAGKTVLIQKLSDYGSKIAKKTRSPPDSFFDFEFPPQPTTGSEFFKAQFSKTKIRFREIGGALRSIWATGLKNTNKVMFLIDSSSPQDVADAQCELLELLGHPDSQSLPFLIVLTKIDIESSLLLEEINNVLRLDMLEPEMKNRIRMTETSTKTHENFDSIIDWLCLPLA</sequence>
<reference evidence="3 4" key="1">
    <citation type="journal article" date="2022" name="bioRxiv">
        <title>Genomics of Preaxostyla Flagellates Illuminates Evolutionary Transitions and the Path Towards Mitochondrial Loss.</title>
        <authorList>
            <person name="Novak L.V.F."/>
            <person name="Treitli S.C."/>
            <person name="Pyrih J."/>
            <person name="Halakuc P."/>
            <person name="Pipaliya S.V."/>
            <person name="Vacek V."/>
            <person name="Brzon O."/>
            <person name="Soukal P."/>
            <person name="Eme L."/>
            <person name="Dacks J.B."/>
            <person name="Karnkowska A."/>
            <person name="Elias M."/>
            <person name="Hampl V."/>
        </authorList>
    </citation>
    <scope>NUCLEOTIDE SEQUENCE [LARGE SCALE GENOMIC DNA]</scope>
    <source>
        <strain evidence="3">NAU3</strain>
        <tissue evidence="3">Gut</tissue>
    </source>
</reference>
<dbReference type="PRINTS" id="PR00449">
    <property type="entry name" value="RASTRNSFRMNG"/>
</dbReference>
<accession>A0ABQ9XNI9</accession>
<evidence type="ECO:0000256" key="2">
    <source>
        <dbReference type="ARBA" id="ARBA00023134"/>
    </source>
</evidence>
<dbReference type="InterPro" id="IPR027417">
    <property type="entry name" value="P-loop_NTPase"/>
</dbReference>
<dbReference type="Proteomes" id="UP001281761">
    <property type="component" value="Unassembled WGS sequence"/>
</dbReference>